<keyword evidence="2" id="KW-1185">Reference proteome</keyword>
<dbReference type="EMBL" id="LFZN01000209">
    <property type="protein sequence ID" value="KXS95586.1"/>
    <property type="molecule type" value="Genomic_DNA"/>
</dbReference>
<comment type="caution">
    <text evidence="1">The sequence shown here is derived from an EMBL/GenBank/DDBJ whole genome shotgun (WGS) entry which is preliminary data.</text>
</comment>
<reference evidence="1 2" key="1">
    <citation type="submission" date="2015-07" db="EMBL/GenBank/DDBJ databases">
        <title>Comparative genomics of the Sigatoka disease complex on banana suggests a link between parallel evolutionary changes in Pseudocercospora fijiensis and Pseudocercospora eumusae and increased virulence on the banana host.</title>
        <authorList>
            <person name="Chang T.-C."/>
            <person name="Salvucci A."/>
            <person name="Crous P.W."/>
            <person name="Stergiopoulos I."/>
        </authorList>
    </citation>
    <scope>NUCLEOTIDE SEQUENCE [LARGE SCALE GENOMIC DNA]</scope>
    <source>
        <strain evidence="1 2">CBS 114824</strain>
    </source>
</reference>
<accession>A0A139GZF2</accession>
<evidence type="ECO:0000313" key="2">
    <source>
        <dbReference type="Proteomes" id="UP000070133"/>
    </source>
</evidence>
<dbReference type="PANTHER" id="PTHR42085:SF4">
    <property type="entry name" value="F-BOX DOMAIN-CONTAINING PROTEIN"/>
    <property type="match status" value="1"/>
</dbReference>
<proteinExistence type="predicted"/>
<gene>
    <name evidence="1" type="ORF">AC578_3256</name>
</gene>
<protein>
    <submittedName>
        <fullName evidence="1">Uncharacterized protein</fullName>
    </submittedName>
</protein>
<organism evidence="1 2">
    <name type="scientific">Pseudocercospora eumusae</name>
    <dbReference type="NCBI Taxonomy" id="321146"/>
    <lineage>
        <taxon>Eukaryota</taxon>
        <taxon>Fungi</taxon>
        <taxon>Dikarya</taxon>
        <taxon>Ascomycota</taxon>
        <taxon>Pezizomycotina</taxon>
        <taxon>Dothideomycetes</taxon>
        <taxon>Dothideomycetidae</taxon>
        <taxon>Mycosphaerellales</taxon>
        <taxon>Mycosphaerellaceae</taxon>
        <taxon>Pseudocercospora</taxon>
    </lineage>
</organism>
<dbReference type="PANTHER" id="PTHR42085">
    <property type="entry name" value="F-BOX DOMAIN-CONTAINING PROTEIN"/>
    <property type="match status" value="1"/>
</dbReference>
<evidence type="ECO:0000313" key="1">
    <source>
        <dbReference type="EMBL" id="KXS95586.1"/>
    </source>
</evidence>
<sequence>MALSPPRKRTGFFDLSAELRNRIYGLALTNGDDETPLRIRYHCKNGEQRPCLDNQGLSPNILATCKRIHQEATPILYGNLIRYDLYNLSRFFGGIKQSIRYLRHLDLAIQPPTGYNQAASESLPAAKSLINLTMSTIYQVPPDSAVFRYILPLVRVIRANRLREGMPSELRGCIKLRICYHCSFSDRGWQAKINDFAKSYKEQLVSMLEKELGIAEESDKTLAKTRAL</sequence>
<dbReference type="OrthoDB" id="3650777at2759"/>
<dbReference type="InterPro" id="IPR038883">
    <property type="entry name" value="AN11006-like"/>
</dbReference>
<dbReference type="AlphaFoldDB" id="A0A139GZF2"/>
<dbReference type="Proteomes" id="UP000070133">
    <property type="component" value="Unassembled WGS sequence"/>
</dbReference>
<name>A0A139GZF2_9PEZI</name>